<feature type="transmembrane region" description="Helical" evidence="6">
    <location>
        <begin position="237"/>
        <end position="260"/>
    </location>
</feature>
<evidence type="ECO:0000256" key="1">
    <source>
        <dbReference type="ARBA" id="ARBA00004651"/>
    </source>
</evidence>
<accession>S5Z5B4</accession>
<evidence type="ECO:0000256" key="4">
    <source>
        <dbReference type="ARBA" id="ARBA00022989"/>
    </source>
</evidence>
<keyword evidence="8" id="KW-1185">Reference proteome</keyword>
<evidence type="ECO:0000256" key="3">
    <source>
        <dbReference type="ARBA" id="ARBA00022692"/>
    </source>
</evidence>
<protein>
    <recommendedName>
        <fullName evidence="9">Polysaccharide biosynthesis protein C-terminal domain-containing protein</fullName>
    </recommendedName>
</protein>
<name>S5Z5B4_9CREN</name>
<feature type="transmembrane region" description="Helical" evidence="6">
    <location>
        <begin position="109"/>
        <end position="132"/>
    </location>
</feature>
<keyword evidence="2" id="KW-1003">Cell membrane</keyword>
<reference evidence="7 8" key="1">
    <citation type="journal article" date="2013" name="Genome Announc.">
        <title>Complete Genomic Sequence of 'Thermofilum adornatus' Strain 1910bT, a Hyperthermophilic Anaerobic Organotrophic Crenarchaeon.</title>
        <authorList>
            <person name="Dominova I.N."/>
            <person name="Kublanov I.V."/>
            <person name="Podosokorskaya O.A."/>
            <person name="Derbikova K.S."/>
            <person name="Patrushev M.V."/>
            <person name="Toshchakov S.V."/>
        </authorList>
    </citation>
    <scope>NUCLEOTIDE SEQUENCE [LARGE SCALE GENOMIC DNA]</scope>
    <source>
        <strain evidence="8">1910b</strain>
    </source>
</reference>
<keyword evidence="3 6" id="KW-0812">Transmembrane</keyword>
<dbReference type="HOGENOM" id="CLU_565779_0_0_2"/>
<feature type="transmembrane region" description="Helical" evidence="6">
    <location>
        <begin position="167"/>
        <end position="185"/>
    </location>
</feature>
<feature type="transmembrane region" description="Helical" evidence="6">
    <location>
        <begin position="423"/>
        <end position="442"/>
    </location>
</feature>
<feature type="transmembrane region" description="Helical" evidence="6">
    <location>
        <begin position="75"/>
        <end position="97"/>
    </location>
</feature>
<keyword evidence="4 6" id="KW-1133">Transmembrane helix</keyword>
<organism evidence="7 8">
    <name type="scientific">Thermofilum adornatum</name>
    <dbReference type="NCBI Taxonomy" id="1365176"/>
    <lineage>
        <taxon>Archaea</taxon>
        <taxon>Thermoproteota</taxon>
        <taxon>Thermoprotei</taxon>
        <taxon>Thermofilales</taxon>
        <taxon>Thermofilaceae</taxon>
        <taxon>Thermofilum</taxon>
    </lineage>
</organism>
<evidence type="ECO:0000313" key="8">
    <source>
        <dbReference type="Proteomes" id="UP000015543"/>
    </source>
</evidence>
<dbReference type="PATRIC" id="fig|1365176.7.peg.53"/>
<feature type="transmembrane region" description="Helical" evidence="6">
    <location>
        <begin position="280"/>
        <end position="303"/>
    </location>
</feature>
<feature type="transmembrane region" description="Helical" evidence="6">
    <location>
        <begin position="357"/>
        <end position="382"/>
    </location>
</feature>
<evidence type="ECO:0000256" key="5">
    <source>
        <dbReference type="ARBA" id="ARBA00023136"/>
    </source>
</evidence>
<sequence length="485" mass="53252">MKGLGLKTSGLLFYAERIYSTVVGFLFILLVTRNLSPEEFGAWSVLSSILTYACLATFTNYWVTRLRARGVVEATTSGLVLSLIFTLVGAGALLVLMDRIAIEFSVPASSLFIILFYVPVIYLNSTIYASLYAVNPSRAAISEFLFETGKIVVAGAFWLAGRITLNTALLAVLGGHISQFVYLFVSMRRDFSVRPRKEVVGKILSFSVFNVLTQPASLIASLDVPLISYVIGNLAVAYYTVVNTFSNLVAYSYVLARGLLPTMLQTDEKHVHLRSIEESLRLVLLLGVPSLVGVLFLAPNLLYLFRPEYAVAGDVLRLASFSALIGSISGALGDALQGIERADIEGKPLREVARSRIFKVFMLGYLRLAVGFPILIGVVTAIRDPLRAALFARGAWLMGDIAVLIVLAIWTRKLVDYRKMGAIVLKYLVGSLPAATVAWLINPLKIREALLAVTLAGAIYFAIVYLLDSWFRRHFAMLLSRLKKG</sequence>
<dbReference type="AlphaFoldDB" id="S5Z5B4"/>
<dbReference type="PANTHER" id="PTHR30250">
    <property type="entry name" value="PST FAMILY PREDICTED COLANIC ACID TRANSPORTER"/>
    <property type="match status" value="1"/>
</dbReference>
<comment type="subcellular location">
    <subcellularLocation>
        <location evidence="1">Cell membrane</location>
        <topology evidence="1">Multi-pass membrane protein</topology>
    </subcellularLocation>
</comment>
<evidence type="ECO:0008006" key="9">
    <source>
        <dbReference type="Google" id="ProtNLM"/>
    </source>
</evidence>
<dbReference type="eggNOG" id="arCOG02216">
    <property type="taxonomic scope" value="Archaea"/>
</dbReference>
<feature type="transmembrane region" description="Helical" evidence="6">
    <location>
        <begin position="144"/>
        <end position="161"/>
    </location>
</feature>
<dbReference type="GO" id="GO:0005886">
    <property type="term" value="C:plasma membrane"/>
    <property type="evidence" value="ECO:0007669"/>
    <property type="project" value="UniProtKB-SubCell"/>
</dbReference>
<evidence type="ECO:0000256" key="6">
    <source>
        <dbReference type="SAM" id="Phobius"/>
    </source>
</evidence>
<evidence type="ECO:0000256" key="2">
    <source>
        <dbReference type="ARBA" id="ARBA00022475"/>
    </source>
</evidence>
<feature type="transmembrane region" description="Helical" evidence="6">
    <location>
        <begin position="43"/>
        <end position="63"/>
    </location>
</feature>
<feature type="transmembrane region" description="Helical" evidence="6">
    <location>
        <begin position="206"/>
        <end position="231"/>
    </location>
</feature>
<gene>
    <name evidence="7" type="ORF">N186_00260</name>
</gene>
<feature type="transmembrane region" description="Helical" evidence="6">
    <location>
        <begin position="12"/>
        <end position="31"/>
    </location>
</feature>
<feature type="transmembrane region" description="Helical" evidence="6">
    <location>
        <begin position="388"/>
        <end position="411"/>
    </location>
</feature>
<evidence type="ECO:0000313" key="7">
    <source>
        <dbReference type="EMBL" id="AGT34450.1"/>
    </source>
</evidence>
<dbReference type="EMBL" id="CP006646">
    <property type="protein sequence ID" value="AGT34450.1"/>
    <property type="molecule type" value="Genomic_DNA"/>
</dbReference>
<dbReference type="PANTHER" id="PTHR30250:SF11">
    <property type="entry name" value="O-ANTIGEN TRANSPORTER-RELATED"/>
    <property type="match status" value="1"/>
</dbReference>
<feature type="transmembrane region" description="Helical" evidence="6">
    <location>
        <begin position="448"/>
        <end position="467"/>
    </location>
</feature>
<dbReference type="Proteomes" id="UP000015543">
    <property type="component" value="Chromosome"/>
</dbReference>
<dbReference type="InterPro" id="IPR050833">
    <property type="entry name" value="Poly_Biosynth_Transport"/>
</dbReference>
<proteinExistence type="predicted"/>
<keyword evidence="5 6" id="KW-0472">Membrane</keyword>
<dbReference type="KEGG" id="thb:N186_00260"/>